<dbReference type="InterPro" id="IPR020043">
    <property type="entry name" value="Deacetylase_Atu3266-like"/>
</dbReference>
<evidence type="ECO:0000313" key="1">
    <source>
        <dbReference type="EMBL" id="VEA09454.1"/>
    </source>
</evidence>
<dbReference type="InterPro" id="IPR011059">
    <property type="entry name" value="Metal-dep_hydrolase_composite"/>
</dbReference>
<dbReference type="AlphaFoldDB" id="A0A3S5DC49"/>
<dbReference type="SUPFAM" id="SSF51338">
    <property type="entry name" value="Composite domain of metallo-dependent hydrolases"/>
    <property type="match status" value="1"/>
</dbReference>
<name>A0A3S5DC49_SALET</name>
<accession>A0A3S5DC49</accession>
<dbReference type="GO" id="GO:0019213">
    <property type="term" value="F:deacetylase activity"/>
    <property type="evidence" value="ECO:0007669"/>
    <property type="project" value="InterPro"/>
</dbReference>
<dbReference type="Gene3D" id="2.30.40.10">
    <property type="entry name" value="Urease, subunit C, domain 1"/>
    <property type="match status" value="1"/>
</dbReference>
<protein>
    <submittedName>
        <fullName evidence="1">Metallo-dependent hydrolase</fullName>
        <ecNumber evidence="1">3.5.2.3</ecNumber>
    </submittedName>
</protein>
<dbReference type="Gene3D" id="3.20.20.140">
    <property type="entry name" value="Metal-dependent hydrolases"/>
    <property type="match status" value="1"/>
</dbReference>
<dbReference type="PANTHER" id="PTHR42717">
    <property type="entry name" value="DIHYDROOROTASE-RELATED"/>
    <property type="match status" value="1"/>
</dbReference>
<dbReference type="PANTHER" id="PTHR42717:SF1">
    <property type="entry name" value="IMIDAZOLONEPROPIONASE AND RELATED AMIDOHYDROLASES"/>
    <property type="match status" value="1"/>
</dbReference>
<sequence>MKNDILITGGNIIDPARNINEINNLRIINDIIVDADKYPVTSETRIIHADGMIVTPGLIDYHAHVFYDATEGGVRPDMYMPPNGVTTVVDAGSAGTANFDAFYRTVICASKVRIKSVSDRVAAGSNLVTRKL</sequence>
<keyword evidence="1" id="KW-0378">Hydrolase</keyword>
<dbReference type="Proteomes" id="UP000276345">
    <property type="component" value="Chromosome"/>
</dbReference>
<dbReference type="EMBL" id="LR134142">
    <property type="protein sequence ID" value="VEA09454.1"/>
    <property type="molecule type" value="Genomic_DNA"/>
</dbReference>
<dbReference type="GO" id="GO:0004151">
    <property type="term" value="F:dihydroorotase activity"/>
    <property type="evidence" value="ECO:0007669"/>
    <property type="project" value="UniProtKB-EC"/>
</dbReference>
<proteinExistence type="predicted"/>
<evidence type="ECO:0000313" key="2">
    <source>
        <dbReference type="Proteomes" id="UP000276345"/>
    </source>
</evidence>
<dbReference type="EC" id="3.5.2.3" evidence="1"/>
<gene>
    <name evidence="1" type="primary">pyrC_2</name>
    <name evidence="1" type="ORF">NCTC7406_04694</name>
</gene>
<reference evidence="1 2" key="1">
    <citation type="submission" date="2018-12" db="EMBL/GenBank/DDBJ databases">
        <authorList>
            <consortium name="Pathogen Informatics"/>
        </authorList>
    </citation>
    <scope>NUCLEOTIDE SEQUENCE [LARGE SCALE GENOMIC DNA]</scope>
    <source>
        <strain evidence="1 2">NCTC7406</strain>
    </source>
</reference>
<organism evidence="1 2">
    <name type="scientific">Salmonella enterica subsp. enterica serovar Sanjuan</name>
    <dbReference type="NCBI Taxonomy" id="1160765"/>
    <lineage>
        <taxon>Bacteria</taxon>
        <taxon>Pseudomonadati</taxon>
        <taxon>Pseudomonadota</taxon>
        <taxon>Gammaproteobacteria</taxon>
        <taxon>Enterobacterales</taxon>
        <taxon>Enterobacteriaceae</taxon>
        <taxon>Salmonella</taxon>
    </lineage>
</organism>